<feature type="compositionally biased region" description="Low complexity" evidence="1">
    <location>
        <begin position="103"/>
        <end position="127"/>
    </location>
</feature>
<dbReference type="AlphaFoldDB" id="D0LFV1"/>
<proteinExistence type="predicted"/>
<feature type="chain" id="PRO_5003011321" description="Lipoprotein" evidence="2">
    <location>
        <begin position="22"/>
        <end position="152"/>
    </location>
</feature>
<evidence type="ECO:0008006" key="5">
    <source>
        <dbReference type="Google" id="ProtNLM"/>
    </source>
</evidence>
<dbReference type="HOGENOM" id="CLU_1719805_0_0_7"/>
<evidence type="ECO:0000313" key="4">
    <source>
        <dbReference type="Proteomes" id="UP000001880"/>
    </source>
</evidence>
<reference evidence="3 4" key="1">
    <citation type="journal article" date="2010" name="Stand. Genomic Sci.">
        <title>Complete genome sequence of Haliangium ochraceum type strain (SMP-2).</title>
        <authorList>
            <consortium name="US DOE Joint Genome Institute (JGI-PGF)"/>
            <person name="Ivanova N."/>
            <person name="Daum C."/>
            <person name="Lang E."/>
            <person name="Abt B."/>
            <person name="Kopitz M."/>
            <person name="Saunders E."/>
            <person name="Lapidus A."/>
            <person name="Lucas S."/>
            <person name="Glavina Del Rio T."/>
            <person name="Nolan M."/>
            <person name="Tice H."/>
            <person name="Copeland A."/>
            <person name="Cheng J.F."/>
            <person name="Chen F."/>
            <person name="Bruce D."/>
            <person name="Goodwin L."/>
            <person name="Pitluck S."/>
            <person name="Mavromatis K."/>
            <person name="Pati A."/>
            <person name="Mikhailova N."/>
            <person name="Chen A."/>
            <person name="Palaniappan K."/>
            <person name="Land M."/>
            <person name="Hauser L."/>
            <person name="Chang Y.J."/>
            <person name="Jeffries C.D."/>
            <person name="Detter J.C."/>
            <person name="Brettin T."/>
            <person name="Rohde M."/>
            <person name="Goker M."/>
            <person name="Bristow J."/>
            <person name="Markowitz V."/>
            <person name="Eisen J.A."/>
            <person name="Hugenholtz P."/>
            <person name="Kyrpides N.C."/>
            <person name="Klenk H.P."/>
        </authorList>
    </citation>
    <scope>NUCLEOTIDE SEQUENCE [LARGE SCALE GENOMIC DNA]</scope>
    <source>
        <strain evidence="4">DSM 14365 / CIP 107738 / JCM 11303 / AJ 13395 / SMP-2</strain>
    </source>
</reference>
<feature type="region of interest" description="Disordered" evidence="1">
    <location>
        <begin position="101"/>
        <end position="152"/>
    </location>
</feature>
<evidence type="ECO:0000256" key="2">
    <source>
        <dbReference type="SAM" id="SignalP"/>
    </source>
</evidence>
<dbReference type="EMBL" id="CP001804">
    <property type="protein sequence ID" value="ACY14553.1"/>
    <property type="molecule type" value="Genomic_DNA"/>
</dbReference>
<sequence>MRSILSSMLALALALAASSCKDEKAPTCENVAAHVLGLAEAQLEQELKKLPEGQRKVMEERMGESLTEENFVTQCKKQGYSEADLACVMAAKTMAEIASCGDTAAPPAAGTEPAAEAPAAEAPAAEAPAEDEAAAEGETPEGEALDSDDSAE</sequence>
<dbReference type="KEGG" id="hoh:Hoch_2008"/>
<evidence type="ECO:0000256" key="1">
    <source>
        <dbReference type="SAM" id="MobiDB-lite"/>
    </source>
</evidence>
<accession>D0LFV1</accession>
<dbReference type="RefSeq" id="WP_012827161.1">
    <property type="nucleotide sequence ID" value="NC_013440.1"/>
</dbReference>
<protein>
    <recommendedName>
        <fullName evidence="5">Lipoprotein</fullName>
    </recommendedName>
</protein>
<organism evidence="3 4">
    <name type="scientific">Haliangium ochraceum (strain DSM 14365 / JCM 11303 / SMP-2)</name>
    <dbReference type="NCBI Taxonomy" id="502025"/>
    <lineage>
        <taxon>Bacteria</taxon>
        <taxon>Pseudomonadati</taxon>
        <taxon>Myxococcota</taxon>
        <taxon>Polyangia</taxon>
        <taxon>Haliangiales</taxon>
        <taxon>Kofleriaceae</taxon>
        <taxon>Haliangium</taxon>
    </lineage>
</organism>
<feature type="compositionally biased region" description="Acidic residues" evidence="1">
    <location>
        <begin position="128"/>
        <end position="152"/>
    </location>
</feature>
<name>D0LFV1_HALO1</name>
<gene>
    <name evidence="3" type="ordered locus">Hoch_2008</name>
</gene>
<dbReference type="PROSITE" id="PS51257">
    <property type="entry name" value="PROKAR_LIPOPROTEIN"/>
    <property type="match status" value="1"/>
</dbReference>
<feature type="signal peptide" evidence="2">
    <location>
        <begin position="1"/>
        <end position="21"/>
    </location>
</feature>
<evidence type="ECO:0000313" key="3">
    <source>
        <dbReference type="EMBL" id="ACY14553.1"/>
    </source>
</evidence>
<dbReference type="Proteomes" id="UP000001880">
    <property type="component" value="Chromosome"/>
</dbReference>
<keyword evidence="2" id="KW-0732">Signal</keyword>
<keyword evidence="4" id="KW-1185">Reference proteome</keyword>